<protein>
    <recommendedName>
        <fullName evidence="4">DUF3168 domain-containing protein</fullName>
    </recommendedName>
</protein>
<evidence type="ECO:0000313" key="2">
    <source>
        <dbReference type="EMBL" id="PSC04524.1"/>
    </source>
</evidence>
<reference evidence="3" key="1">
    <citation type="submission" date="2018-03" db="EMBL/GenBank/DDBJ databases">
        <authorList>
            <person name="Sun L."/>
            <person name="Liu H."/>
            <person name="Chen W."/>
            <person name="Huang K."/>
            <person name="Liu W."/>
            <person name="Gao X."/>
        </authorList>
    </citation>
    <scope>NUCLEOTIDE SEQUENCE [LARGE SCALE GENOMIC DNA]</scope>
    <source>
        <strain evidence="3">SH9</strain>
    </source>
</reference>
<feature type="region of interest" description="Disordered" evidence="1">
    <location>
        <begin position="1"/>
        <end position="66"/>
    </location>
</feature>
<evidence type="ECO:0000313" key="3">
    <source>
        <dbReference type="Proteomes" id="UP000239772"/>
    </source>
</evidence>
<comment type="caution">
    <text evidence="2">The sequence shown here is derived from an EMBL/GenBank/DDBJ whole genome shotgun (WGS) entry which is preliminary data.</text>
</comment>
<feature type="compositionally biased region" description="Low complexity" evidence="1">
    <location>
        <begin position="53"/>
        <end position="63"/>
    </location>
</feature>
<evidence type="ECO:0000256" key="1">
    <source>
        <dbReference type="SAM" id="MobiDB-lite"/>
    </source>
</evidence>
<evidence type="ECO:0008006" key="4">
    <source>
        <dbReference type="Google" id="ProtNLM"/>
    </source>
</evidence>
<dbReference type="Gene3D" id="3.30.2000.30">
    <property type="match status" value="1"/>
</dbReference>
<accession>A0A2T1HSA0</accession>
<feature type="compositionally biased region" description="Low complexity" evidence="1">
    <location>
        <begin position="29"/>
        <end position="43"/>
    </location>
</feature>
<organism evidence="2 3">
    <name type="scientific">Alsobacter soli</name>
    <dbReference type="NCBI Taxonomy" id="2109933"/>
    <lineage>
        <taxon>Bacteria</taxon>
        <taxon>Pseudomonadati</taxon>
        <taxon>Pseudomonadota</taxon>
        <taxon>Alphaproteobacteria</taxon>
        <taxon>Hyphomicrobiales</taxon>
        <taxon>Alsobacteraceae</taxon>
        <taxon>Alsobacter</taxon>
    </lineage>
</organism>
<feature type="compositionally biased region" description="Basic residues" evidence="1">
    <location>
        <begin position="1"/>
        <end position="19"/>
    </location>
</feature>
<sequence length="203" mass="21495">MGRGRPARRGRGGPRRRRWPARDPPHPPALARRAGRLHAPAAGVATVPDPRRLGPGRAPPAHRLPLRGGEAVSHPILALRTALRALLVADPALVALLGGERVYDEPPRGAEPPYVTFGEASARDWSTGGCQHALALVAWSRQGGDAEVLAVLDRIAALCADPPLALAGNRLVLLRVASQETARPDKAGLRRAVIRLAALTEPL</sequence>
<proteinExistence type="predicted"/>
<dbReference type="InterPro" id="IPR053745">
    <property type="entry name" value="Viral_Tail_Comp_sf"/>
</dbReference>
<dbReference type="Pfam" id="PF11367">
    <property type="entry name" value="Tail_completion_gp17"/>
    <property type="match status" value="1"/>
</dbReference>
<dbReference type="Proteomes" id="UP000239772">
    <property type="component" value="Unassembled WGS sequence"/>
</dbReference>
<dbReference type="EMBL" id="PVZS01000013">
    <property type="protein sequence ID" value="PSC04524.1"/>
    <property type="molecule type" value="Genomic_DNA"/>
</dbReference>
<dbReference type="AlphaFoldDB" id="A0A2T1HSA0"/>
<name>A0A2T1HSA0_9HYPH</name>
<dbReference type="InterPro" id="IPR021508">
    <property type="entry name" value="Gp17-like"/>
</dbReference>
<keyword evidence="3" id="KW-1185">Reference proteome</keyword>
<gene>
    <name evidence="2" type="ORF">SLNSH_13595</name>
</gene>